<dbReference type="OrthoDB" id="6718861at2759"/>
<comment type="caution">
    <text evidence="13">The sequence shown here is derived from an EMBL/GenBank/DDBJ whole genome shotgun (WGS) entry which is preliminary data.</text>
</comment>
<dbReference type="Pfam" id="PF02812">
    <property type="entry name" value="ELFV_dehydrog_N"/>
    <property type="match status" value="1"/>
</dbReference>
<feature type="domain" description="Glutamate/phenylalanine/leucine/valine/L-tryptophan dehydrogenase C-terminal" evidence="12">
    <location>
        <begin position="223"/>
        <end position="503"/>
    </location>
</feature>
<gene>
    <name evidence="13" type="ORF">PPERSA_00449</name>
</gene>
<dbReference type="FunFam" id="3.40.50.720:FF:000100">
    <property type="entry name" value="Glutamate dehydrogenase 1, mitochondrial"/>
    <property type="match status" value="1"/>
</dbReference>
<dbReference type="InParanoid" id="A0A0V0R6Z0"/>
<keyword evidence="9" id="KW-0547">Nucleotide-binding</keyword>
<dbReference type="PANTHER" id="PTHR11606:SF13">
    <property type="entry name" value="GLUTAMATE DEHYDROGENASE 1, MITOCHONDRIAL"/>
    <property type="match status" value="1"/>
</dbReference>
<dbReference type="InterPro" id="IPR014362">
    <property type="entry name" value="Glu_DH"/>
</dbReference>
<evidence type="ECO:0000256" key="11">
    <source>
        <dbReference type="RuleBase" id="RU004417"/>
    </source>
</evidence>
<dbReference type="EMBL" id="LDAU01000033">
    <property type="protein sequence ID" value="KRX10252.1"/>
    <property type="molecule type" value="Genomic_DNA"/>
</dbReference>
<dbReference type="InterPro" id="IPR006095">
    <property type="entry name" value="Glu/Leu/Phe/Val/Trp_DH"/>
</dbReference>
<evidence type="ECO:0000313" key="13">
    <source>
        <dbReference type="EMBL" id="KRX10252.1"/>
    </source>
</evidence>
<dbReference type="GO" id="GO:0006538">
    <property type="term" value="P:L-glutamate catabolic process"/>
    <property type="evidence" value="ECO:0007669"/>
    <property type="project" value="TreeGrafter"/>
</dbReference>
<dbReference type="PANTHER" id="PTHR11606">
    <property type="entry name" value="GLUTAMATE DEHYDROGENASE"/>
    <property type="match status" value="1"/>
</dbReference>
<dbReference type="AlphaFoldDB" id="A0A0V0R6Z0"/>
<evidence type="ECO:0000259" key="12">
    <source>
        <dbReference type="SMART" id="SM00839"/>
    </source>
</evidence>
<comment type="subcellular location">
    <subcellularLocation>
        <location evidence="1">Mitochondrion</location>
    </subcellularLocation>
</comment>
<comment type="catalytic activity">
    <reaction evidence="5">
        <text>L-glutamate + NAD(+) + H2O = 2-oxoglutarate + NH4(+) + NADH + H(+)</text>
        <dbReference type="Rhea" id="RHEA:15133"/>
        <dbReference type="ChEBI" id="CHEBI:15377"/>
        <dbReference type="ChEBI" id="CHEBI:15378"/>
        <dbReference type="ChEBI" id="CHEBI:16810"/>
        <dbReference type="ChEBI" id="CHEBI:28938"/>
        <dbReference type="ChEBI" id="CHEBI:29985"/>
        <dbReference type="ChEBI" id="CHEBI:57540"/>
        <dbReference type="ChEBI" id="CHEBI:57945"/>
        <dbReference type="EC" id="1.4.1.3"/>
    </reaction>
</comment>
<dbReference type="InterPro" id="IPR033922">
    <property type="entry name" value="NAD_bind_Glu_DH"/>
</dbReference>
<feature type="binding site" evidence="9">
    <location>
        <position position="105"/>
    </location>
    <ligand>
        <name>substrate</name>
    </ligand>
</feature>
<dbReference type="OMA" id="NAWWWWT"/>
<feature type="active site" description="Proton donor" evidence="8">
    <location>
        <position position="141"/>
    </location>
</feature>
<feature type="binding site" evidence="9">
    <location>
        <position position="398"/>
    </location>
    <ligand>
        <name>substrate</name>
    </ligand>
</feature>
<comment type="catalytic activity">
    <reaction evidence="6">
        <text>L-glutamate + NADP(+) + H2O = 2-oxoglutarate + NH4(+) + NADPH + H(+)</text>
        <dbReference type="Rhea" id="RHEA:11612"/>
        <dbReference type="ChEBI" id="CHEBI:15377"/>
        <dbReference type="ChEBI" id="CHEBI:15378"/>
        <dbReference type="ChEBI" id="CHEBI:16810"/>
        <dbReference type="ChEBI" id="CHEBI:28938"/>
        <dbReference type="ChEBI" id="CHEBI:29985"/>
        <dbReference type="ChEBI" id="CHEBI:57783"/>
        <dbReference type="ChEBI" id="CHEBI:58349"/>
        <dbReference type="EC" id="1.4.1.3"/>
    </reaction>
</comment>
<dbReference type="Gene3D" id="3.40.50.720">
    <property type="entry name" value="NAD(P)-binding Rossmann-like Domain"/>
    <property type="match status" value="1"/>
</dbReference>
<evidence type="ECO:0000256" key="10">
    <source>
        <dbReference type="PIRSR" id="PIRSR000185-3"/>
    </source>
</evidence>
<feature type="site" description="Important for catalysis" evidence="10">
    <location>
        <position position="183"/>
    </location>
</feature>
<dbReference type="FunCoup" id="A0A0V0R6Z0">
    <property type="interactions" value="53"/>
</dbReference>
<proteinExistence type="inferred from homology"/>
<evidence type="ECO:0000256" key="9">
    <source>
        <dbReference type="PIRSR" id="PIRSR000185-2"/>
    </source>
</evidence>
<dbReference type="PROSITE" id="PS00074">
    <property type="entry name" value="GLFV_DEHYDROGENASE"/>
    <property type="match status" value="1"/>
</dbReference>
<evidence type="ECO:0000256" key="5">
    <source>
        <dbReference type="ARBA" id="ARBA00047867"/>
    </source>
</evidence>
<dbReference type="InterPro" id="IPR036291">
    <property type="entry name" value="NAD(P)-bd_dom_sf"/>
</dbReference>
<dbReference type="InterPro" id="IPR006097">
    <property type="entry name" value="Glu/Leu/Phe/Val/Trp_DH_dimer"/>
</dbReference>
<evidence type="ECO:0000256" key="1">
    <source>
        <dbReference type="ARBA" id="ARBA00004173"/>
    </source>
</evidence>
<evidence type="ECO:0000313" key="14">
    <source>
        <dbReference type="Proteomes" id="UP000054937"/>
    </source>
</evidence>
<dbReference type="PIRSF" id="PIRSF000185">
    <property type="entry name" value="Glu_DH"/>
    <property type="match status" value="1"/>
</dbReference>
<dbReference type="GO" id="GO:0005739">
    <property type="term" value="C:mitochondrion"/>
    <property type="evidence" value="ECO:0007669"/>
    <property type="project" value="UniProtKB-SubCell"/>
</dbReference>
<keyword evidence="3 7" id="KW-0560">Oxidoreductase</keyword>
<keyword evidence="9" id="KW-0520">NAD</keyword>
<name>A0A0V0R6Z0_PSEPJ</name>
<dbReference type="Proteomes" id="UP000054937">
    <property type="component" value="Unassembled WGS sequence"/>
</dbReference>
<evidence type="ECO:0000256" key="4">
    <source>
        <dbReference type="ARBA" id="ARBA00023128"/>
    </source>
</evidence>
<dbReference type="PRINTS" id="PR00082">
    <property type="entry name" value="GLFDHDRGNASE"/>
</dbReference>
<evidence type="ECO:0000256" key="6">
    <source>
        <dbReference type="ARBA" id="ARBA00048577"/>
    </source>
</evidence>
<keyword evidence="14" id="KW-1185">Reference proteome</keyword>
<reference evidence="13 14" key="1">
    <citation type="journal article" date="2015" name="Sci. Rep.">
        <title>Genome of the facultative scuticociliatosis pathogen Pseudocohnilembus persalinus provides insight into its virulence through horizontal gene transfer.</title>
        <authorList>
            <person name="Xiong J."/>
            <person name="Wang G."/>
            <person name="Cheng J."/>
            <person name="Tian M."/>
            <person name="Pan X."/>
            <person name="Warren A."/>
            <person name="Jiang C."/>
            <person name="Yuan D."/>
            <person name="Miao W."/>
        </authorList>
    </citation>
    <scope>NUCLEOTIDE SEQUENCE [LARGE SCALE GENOMIC DNA]</scope>
    <source>
        <strain evidence="13">36N120E</strain>
    </source>
</reference>
<evidence type="ECO:0000256" key="8">
    <source>
        <dbReference type="PIRSR" id="PIRSR000185-1"/>
    </source>
</evidence>
<dbReference type="InterPro" id="IPR033524">
    <property type="entry name" value="Glu/Leu/Phe/Val_DH_AS"/>
</dbReference>
<dbReference type="Pfam" id="PF00208">
    <property type="entry name" value="ELFV_dehydrog"/>
    <property type="match status" value="1"/>
</dbReference>
<dbReference type="InterPro" id="IPR046346">
    <property type="entry name" value="Aminoacid_DH-like_N_sf"/>
</dbReference>
<organism evidence="13 14">
    <name type="scientific">Pseudocohnilembus persalinus</name>
    <name type="common">Ciliate</name>
    <dbReference type="NCBI Taxonomy" id="266149"/>
    <lineage>
        <taxon>Eukaryota</taxon>
        <taxon>Sar</taxon>
        <taxon>Alveolata</taxon>
        <taxon>Ciliophora</taxon>
        <taxon>Intramacronucleata</taxon>
        <taxon>Oligohymenophorea</taxon>
        <taxon>Scuticociliatia</taxon>
        <taxon>Philasterida</taxon>
        <taxon>Pseudocohnilembidae</taxon>
        <taxon>Pseudocohnilembus</taxon>
    </lineage>
</organism>
<comment type="similarity">
    <text evidence="2 7 11">Belongs to the Glu/Leu/Phe/Val dehydrogenases family.</text>
</comment>
<dbReference type="GO" id="GO:0004352">
    <property type="term" value="F:glutamate dehydrogenase (NAD+) activity"/>
    <property type="evidence" value="ECO:0007669"/>
    <property type="project" value="TreeGrafter"/>
</dbReference>
<feature type="binding site" evidence="9">
    <location>
        <position position="269"/>
    </location>
    <ligand>
        <name>NAD(+)</name>
        <dbReference type="ChEBI" id="CHEBI:57540"/>
    </ligand>
</feature>
<feature type="binding site" evidence="9">
    <location>
        <position position="230"/>
    </location>
    <ligand>
        <name>NAD(+)</name>
        <dbReference type="ChEBI" id="CHEBI:57540"/>
    </ligand>
</feature>
<dbReference type="CDD" id="cd01076">
    <property type="entry name" value="NAD_bind_1_Glu_DH"/>
    <property type="match status" value="1"/>
</dbReference>
<dbReference type="SUPFAM" id="SSF51735">
    <property type="entry name" value="NAD(P)-binding Rossmann-fold domains"/>
    <property type="match status" value="1"/>
</dbReference>
<dbReference type="Gene3D" id="3.40.50.10860">
    <property type="entry name" value="Leucine Dehydrogenase, chain A, domain 1"/>
    <property type="match status" value="1"/>
</dbReference>
<sequence>MLKNLIKKQNLFLSQPKVLSQPLAKQNFCLATPEGEEPEPNFLQMAHIYFDEAAKWTNISQDKLSYYKATDCVVKFTIPLVRDDGTIESVNAYRAQHKLYRIPTKGGTRYAPSINMQEVEALSCLMTLKNATAGLPFGGGKGGICIDPKKYTKREIESLTRRYTLELAKKGFIGASIDCLGPDMGTGQREMSWIKDTYQTFFGNKDINSSGVCTGKALNQGGIAGRTESTGLGVYFATRDLLNHEELMQKYNIPMGIAGKSYIIQGFGNVGYHAAKFITENGGTIVGVSEWDGSIYNENGFDPEELYEFKQHKGGLSLYPKAQQRWKDESAIYQNCDVFIPAAFEQSVNRFNADRFNCKIIAEAANGPTTPAGEAILEKKGTVFFPDILLNAGGVTVSYFEWLQNLDHKTPGQQTRRWQEKSNKSLLQIIQLTTGLKIDINKENTDKIRGARDVDIVYSGLEEMMNQAVHETVNTTLQKGCNLRMSCYSNAILKIHEHFEQTGMPSSG</sequence>
<accession>A0A0V0R6Z0</accession>
<evidence type="ECO:0000256" key="2">
    <source>
        <dbReference type="ARBA" id="ARBA00006382"/>
    </source>
</evidence>
<evidence type="ECO:0000256" key="3">
    <source>
        <dbReference type="ARBA" id="ARBA00023002"/>
    </source>
</evidence>
<feature type="binding site" evidence="9">
    <location>
        <position position="129"/>
    </location>
    <ligand>
        <name>substrate</name>
    </ligand>
</feature>
<dbReference type="SMART" id="SM00839">
    <property type="entry name" value="ELFV_dehydrog"/>
    <property type="match status" value="1"/>
</dbReference>
<dbReference type="InterPro" id="IPR006096">
    <property type="entry name" value="Glu/Leu/Phe/Val/Trp_DH_C"/>
</dbReference>
<protein>
    <recommendedName>
        <fullName evidence="7">Glutamate dehydrogenase</fullName>
    </recommendedName>
</protein>
<dbReference type="GO" id="GO:0000166">
    <property type="term" value="F:nucleotide binding"/>
    <property type="evidence" value="ECO:0007669"/>
    <property type="project" value="UniProtKB-KW"/>
</dbReference>
<keyword evidence="4" id="KW-0496">Mitochondrion</keyword>
<dbReference type="SUPFAM" id="SSF53223">
    <property type="entry name" value="Aminoacid dehydrogenase-like, N-terminal domain"/>
    <property type="match status" value="1"/>
</dbReference>
<evidence type="ECO:0000256" key="7">
    <source>
        <dbReference type="PIRNR" id="PIRNR000185"/>
    </source>
</evidence>